<evidence type="ECO:0000313" key="1">
    <source>
        <dbReference type="EMBL" id="TFD01389.1"/>
    </source>
</evidence>
<reference evidence="1 2" key="1">
    <citation type="submission" date="2019-03" db="EMBL/GenBank/DDBJ databases">
        <title>Genomics of glacier-inhabiting Cryobacterium strains.</title>
        <authorList>
            <person name="Liu Q."/>
            <person name="Xin Y.-H."/>
        </authorList>
    </citation>
    <scope>NUCLEOTIDE SEQUENCE [LARGE SCALE GENOMIC DNA]</scope>
    <source>
        <strain evidence="1 2">TMT2-16</strain>
    </source>
</reference>
<comment type="caution">
    <text evidence="1">The sequence shown here is derived from an EMBL/GenBank/DDBJ whole genome shotgun (WGS) entry which is preliminary data.</text>
</comment>
<dbReference type="EMBL" id="SOGO01000032">
    <property type="protein sequence ID" value="TFD01389.1"/>
    <property type="molecule type" value="Genomic_DNA"/>
</dbReference>
<evidence type="ECO:0000313" key="2">
    <source>
        <dbReference type="Proteomes" id="UP000297851"/>
    </source>
</evidence>
<sequence>MALAPHFPMLLQRFPIAGAEQSWLDWTPLEFETLPAFVVGASVILDDSRGEFRSAPITWIVKLDGDDE</sequence>
<keyword evidence="2" id="KW-1185">Reference proteome</keyword>
<organism evidence="1 2">
    <name type="scientific">Cryobacterium sandaracinum</name>
    <dbReference type="NCBI Taxonomy" id="1259247"/>
    <lineage>
        <taxon>Bacteria</taxon>
        <taxon>Bacillati</taxon>
        <taxon>Actinomycetota</taxon>
        <taxon>Actinomycetes</taxon>
        <taxon>Micrococcales</taxon>
        <taxon>Microbacteriaceae</taxon>
        <taxon>Cryobacterium</taxon>
    </lineage>
</organism>
<gene>
    <name evidence="1" type="ORF">E3T25_11315</name>
</gene>
<accession>A0ABY2JBH2</accession>
<dbReference type="RefSeq" id="WP_134374302.1">
    <property type="nucleotide sequence ID" value="NZ_SOGO01000032.1"/>
</dbReference>
<proteinExistence type="predicted"/>
<dbReference type="Proteomes" id="UP000297851">
    <property type="component" value="Unassembled WGS sequence"/>
</dbReference>
<name>A0ABY2JBH2_9MICO</name>
<protein>
    <submittedName>
        <fullName evidence="1">Uncharacterized protein</fullName>
    </submittedName>
</protein>